<gene>
    <name evidence="1" type="ORF">BASA50_006155</name>
</gene>
<dbReference type="Proteomes" id="UP001648503">
    <property type="component" value="Unassembled WGS sequence"/>
</dbReference>
<accession>A0ABQ8FAR0</accession>
<keyword evidence="2" id="KW-1185">Reference proteome</keyword>
<reference evidence="1 2" key="1">
    <citation type="submission" date="2021-02" db="EMBL/GenBank/DDBJ databases">
        <title>Variation within the Batrachochytrium salamandrivorans European outbreak.</title>
        <authorList>
            <person name="Kelly M."/>
            <person name="Pasmans F."/>
            <person name="Shea T.P."/>
            <person name="Munoz J.F."/>
            <person name="Carranza S."/>
            <person name="Cuomo C.A."/>
            <person name="Martel A."/>
        </authorList>
    </citation>
    <scope>NUCLEOTIDE SEQUENCE [LARGE SCALE GENOMIC DNA]</scope>
    <source>
        <strain evidence="1 2">AMFP18/2</strain>
    </source>
</reference>
<dbReference type="EMBL" id="JAFCIX010000321">
    <property type="protein sequence ID" value="KAH6595011.1"/>
    <property type="molecule type" value="Genomic_DNA"/>
</dbReference>
<evidence type="ECO:0000313" key="2">
    <source>
        <dbReference type="Proteomes" id="UP001648503"/>
    </source>
</evidence>
<sequence length="228" mass="25429">MSYRCAAYAILGCKPRLLSQSTLSTHSSGLRSTVCLVDLRLRNPMDAHFQQLNGSASIPGIAIIDAYLFASMKIVHPCSPHTQRCTDMHWPVMTKETFNNNFRNVNAFLAVTKWGSENLDNIAYPASIIVKAIMVYSGRSPLRFIPLAVHKLTRDINCEITNGVKFHNYASGHARRGLPIENGASKRNSEWPRLFILEQELQAEPLSIDQHLAAVDAKIEVLNLAKSK</sequence>
<proteinExistence type="predicted"/>
<evidence type="ECO:0000313" key="1">
    <source>
        <dbReference type="EMBL" id="KAH6595011.1"/>
    </source>
</evidence>
<protein>
    <submittedName>
        <fullName evidence="1">Uncharacterized protein</fullName>
    </submittedName>
</protein>
<organism evidence="1 2">
    <name type="scientific">Batrachochytrium salamandrivorans</name>
    <dbReference type="NCBI Taxonomy" id="1357716"/>
    <lineage>
        <taxon>Eukaryota</taxon>
        <taxon>Fungi</taxon>
        <taxon>Fungi incertae sedis</taxon>
        <taxon>Chytridiomycota</taxon>
        <taxon>Chytridiomycota incertae sedis</taxon>
        <taxon>Chytridiomycetes</taxon>
        <taxon>Rhizophydiales</taxon>
        <taxon>Rhizophydiales incertae sedis</taxon>
        <taxon>Batrachochytrium</taxon>
    </lineage>
</organism>
<name>A0ABQ8FAR0_9FUNG</name>
<comment type="caution">
    <text evidence="1">The sequence shown here is derived from an EMBL/GenBank/DDBJ whole genome shotgun (WGS) entry which is preliminary data.</text>
</comment>